<dbReference type="GO" id="GO:0004540">
    <property type="term" value="F:RNA nuclease activity"/>
    <property type="evidence" value="ECO:0007669"/>
    <property type="project" value="InterPro"/>
</dbReference>
<evidence type="ECO:0000259" key="9">
    <source>
        <dbReference type="Pfam" id="PF01850"/>
    </source>
</evidence>
<evidence type="ECO:0000256" key="4">
    <source>
        <dbReference type="ARBA" id="ARBA00022723"/>
    </source>
</evidence>
<dbReference type="EMBL" id="CP051677">
    <property type="protein sequence ID" value="QJD80058.1"/>
    <property type="molecule type" value="Genomic_DNA"/>
</dbReference>
<keyword evidence="6 8" id="KW-0460">Magnesium</keyword>
<organism evidence="10 11">
    <name type="scientific">Spirosoma rhododendri</name>
    <dbReference type="NCBI Taxonomy" id="2728024"/>
    <lineage>
        <taxon>Bacteria</taxon>
        <taxon>Pseudomonadati</taxon>
        <taxon>Bacteroidota</taxon>
        <taxon>Cytophagia</taxon>
        <taxon>Cytophagales</taxon>
        <taxon>Cytophagaceae</taxon>
        <taxon>Spirosoma</taxon>
    </lineage>
</organism>
<dbReference type="EC" id="3.1.-.-" evidence="8"/>
<sequence length="137" mass="15559">MSGFLLDTNICVHLLKNEYGIKDRIADVGIESCFLSEITLAELLYGIENSAPEQRVKNIERFERLLLLFNGRVLSIRDGLSVYAQQKARLRRAGRPVGEFDLLIGATAIAHNLTLVTRNTRDFVNLESIRLENWIDV</sequence>
<dbReference type="HAMAP" id="MF_00265">
    <property type="entry name" value="VapC_Nob1"/>
    <property type="match status" value="1"/>
</dbReference>
<dbReference type="InterPro" id="IPR029060">
    <property type="entry name" value="PIN-like_dom_sf"/>
</dbReference>
<keyword evidence="5 8" id="KW-0378">Hydrolase</keyword>
<evidence type="ECO:0000256" key="7">
    <source>
        <dbReference type="ARBA" id="ARBA00038093"/>
    </source>
</evidence>
<dbReference type="GO" id="GO:0016787">
    <property type="term" value="F:hydrolase activity"/>
    <property type="evidence" value="ECO:0007669"/>
    <property type="project" value="UniProtKB-KW"/>
</dbReference>
<evidence type="ECO:0000313" key="10">
    <source>
        <dbReference type="EMBL" id="QJD80058.1"/>
    </source>
</evidence>
<comment type="function">
    <text evidence="8">Toxic component of a toxin-antitoxin (TA) system. An RNase.</text>
</comment>
<feature type="binding site" evidence="8">
    <location>
        <position position="7"/>
    </location>
    <ligand>
        <name>Mg(2+)</name>
        <dbReference type="ChEBI" id="CHEBI:18420"/>
    </ligand>
</feature>
<gene>
    <name evidence="8" type="primary">vapC</name>
    <name evidence="10" type="ORF">HH216_17790</name>
</gene>
<dbReference type="KEGG" id="srho:HH216_17790"/>
<dbReference type="PANTHER" id="PTHR33653:SF1">
    <property type="entry name" value="RIBONUCLEASE VAPC2"/>
    <property type="match status" value="1"/>
</dbReference>
<evidence type="ECO:0000256" key="5">
    <source>
        <dbReference type="ARBA" id="ARBA00022801"/>
    </source>
</evidence>
<protein>
    <recommendedName>
        <fullName evidence="8">Ribonuclease VapC</fullName>
        <shortName evidence="8">RNase VapC</shortName>
        <ecNumber evidence="8">3.1.-.-</ecNumber>
    </recommendedName>
    <alternativeName>
        <fullName evidence="8">Toxin VapC</fullName>
    </alternativeName>
</protein>
<dbReference type="GO" id="GO:0000287">
    <property type="term" value="F:magnesium ion binding"/>
    <property type="evidence" value="ECO:0007669"/>
    <property type="project" value="UniProtKB-UniRule"/>
</dbReference>
<keyword evidence="8" id="KW-0800">Toxin</keyword>
<evidence type="ECO:0000313" key="11">
    <source>
        <dbReference type="Proteomes" id="UP000501128"/>
    </source>
</evidence>
<feature type="binding site" evidence="8">
    <location>
        <position position="101"/>
    </location>
    <ligand>
        <name>Mg(2+)</name>
        <dbReference type="ChEBI" id="CHEBI:18420"/>
    </ligand>
</feature>
<dbReference type="Proteomes" id="UP000501128">
    <property type="component" value="Chromosome"/>
</dbReference>
<evidence type="ECO:0000256" key="3">
    <source>
        <dbReference type="ARBA" id="ARBA00022722"/>
    </source>
</evidence>
<dbReference type="AlphaFoldDB" id="A0A7L5DTY5"/>
<comment type="cofactor">
    <cofactor evidence="1 8">
        <name>Mg(2+)</name>
        <dbReference type="ChEBI" id="CHEBI:18420"/>
    </cofactor>
</comment>
<evidence type="ECO:0000256" key="1">
    <source>
        <dbReference type="ARBA" id="ARBA00001946"/>
    </source>
</evidence>
<dbReference type="SUPFAM" id="SSF88723">
    <property type="entry name" value="PIN domain-like"/>
    <property type="match status" value="1"/>
</dbReference>
<dbReference type="PANTHER" id="PTHR33653">
    <property type="entry name" value="RIBONUCLEASE VAPC2"/>
    <property type="match status" value="1"/>
</dbReference>
<dbReference type="CDD" id="cd18743">
    <property type="entry name" value="PIN_VapC4-5_FitB-like"/>
    <property type="match status" value="1"/>
</dbReference>
<keyword evidence="4 8" id="KW-0479">Metal-binding</keyword>
<reference evidence="10 11" key="1">
    <citation type="submission" date="2020-04" db="EMBL/GenBank/DDBJ databases">
        <title>Genome sequencing of novel species.</title>
        <authorList>
            <person name="Heo J."/>
            <person name="Kim S.-J."/>
            <person name="Kim J.-S."/>
            <person name="Hong S.-B."/>
            <person name="Kwon S.-W."/>
        </authorList>
    </citation>
    <scope>NUCLEOTIDE SEQUENCE [LARGE SCALE GENOMIC DNA]</scope>
    <source>
        <strain evidence="10 11">CJU-R4</strain>
    </source>
</reference>
<feature type="domain" description="PIN" evidence="9">
    <location>
        <begin position="5"/>
        <end position="123"/>
    </location>
</feature>
<dbReference type="RefSeq" id="WP_169552017.1">
    <property type="nucleotide sequence ID" value="NZ_CP051677.1"/>
</dbReference>
<accession>A0A7L5DTY5</accession>
<evidence type="ECO:0000256" key="8">
    <source>
        <dbReference type="HAMAP-Rule" id="MF_00265"/>
    </source>
</evidence>
<dbReference type="InterPro" id="IPR002716">
    <property type="entry name" value="PIN_dom"/>
</dbReference>
<comment type="similarity">
    <text evidence="7 8">Belongs to the PINc/VapC protein family.</text>
</comment>
<dbReference type="Pfam" id="PF01850">
    <property type="entry name" value="PIN"/>
    <property type="match status" value="1"/>
</dbReference>
<dbReference type="InterPro" id="IPR022907">
    <property type="entry name" value="VapC_family"/>
</dbReference>
<dbReference type="Gene3D" id="3.40.50.1010">
    <property type="entry name" value="5'-nuclease"/>
    <property type="match status" value="1"/>
</dbReference>
<name>A0A7L5DTY5_9BACT</name>
<dbReference type="InterPro" id="IPR050556">
    <property type="entry name" value="Type_II_TA_system_RNase"/>
</dbReference>
<evidence type="ECO:0000256" key="2">
    <source>
        <dbReference type="ARBA" id="ARBA00022649"/>
    </source>
</evidence>
<evidence type="ECO:0000256" key="6">
    <source>
        <dbReference type="ARBA" id="ARBA00022842"/>
    </source>
</evidence>
<keyword evidence="3 8" id="KW-0540">Nuclease</keyword>
<dbReference type="GO" id="GO:0090729">
    <property type="term" value="F:toxin activity"/>
    <property type="evidence" value="ECO:0007669"/>
    <property type="project" value="UniProtKB-KW"/>
</dbReference>
<keyword evidence="2 8" id="KW-1277">Toxin-antitoxin system</keyword>
<proteinExistence type="inferred from homology"/>
<keyword evidence="11" id="KW-1185">Reference proteome</keyword>